<protein>
    <recommendedName>
        <fullName evidence="1">Integron-associated effector binding protein domain-containing protein</fullName>
    </recommendedName>
</protein>
<evidence type="ECO:0000313" key="2">
    <source>
        <dbReference type="EMBL" id="TJY42728.1"/>
    </source>
</evidence>
<comment type="caution">
    <text evidence="2">The sequence shown here is derived from an EMBL/GenBank/DDBJ whole genome shotgun (WGS) entry which is preliminary data.</text>
</comment>
<dbReference type="InterPro" id="IPR011256">
    <property type="entry name" value="Reg_factor_effector_dom_sf"/>
</dbReference>
<name>A0A4U0FDD4_9BACL</name>
<dbReference type="Proteomes" id="UP000309673">
    <property type="component" value="Unassembled WGS sequence"/>
</dbReference>
<evidence type="ECO:0000259" key="1">
    <source>
        <dbReference type="Pfam" id="PF14526"/>
    </source>
</evidence>
<evidence type="ECO:0000313" key="3">
    <source>
        <dbReference type="Proteomes" id="UP000309673"/>
    </source>
</evidence>
<accession>A0A4U0FDD4</accession>
<sequence>MQVTIVERPEMKAAVIRIPRDGHKVREAWKEVTAKMEGHPAVADRHHGLVFIPEWQWETEVIMLWVGVEVTGFDSLPPGLEQITIPPRKFAKIAVKGDRDRMWETYSFLSEWFRTGPYERDMSEGSLGYEMNPLQPVNPFEIPADKIDFFEYDIYAPIKVAAGVDGSGVDRED</sequence>
<dbReference type="SUPFAM" id="SSF55136">
    <property type="entry name" value="Probable bacterial effector-binding domain"/>
    <property type="match status" value="1"/>
</dbReference>
<dbReference type="InterPro" id="IPR029441">
    <property type="entry name" value="Cass2"/>
</dbReference>
<proteinExistence type="predicted"/>
<gene>
    <name evidence="2" type="ORF">E5161_07755</name>
</gene>
<reference evidence="2 3" key="1">
    <citation type="submission" date="2019-04" db="EMBL/GenBank/DDBJ databases">
        <title>Cohnella sp. nov., isolated from soil.</title>
        <authorList>
            <person name="Kim W."/>
        </authorList>
    </citation>
    <scope>NUCLEOTIDE SEQUENCE [LARGE SCALE GENOMIC DNA]</scope>
    <source>
        <strain evidence="2 3">CAU 1483</strain>
    </source>
</reference>
<dbReference type="RefSeq" id="WP_136777147.1">
    <property type="nucleotide sequence ID" value="NZ_SUPK01000003.1"/>
</dbReference>
<dbReference type="AlphaFoldDB" id="A0A4U0FDD4"/>
<dbReference type="Pfam" id="PF14526">
    <property type="entry name" value="Cass2"/>
    <property type="match status" value="1"/>
</dbReference>
<keyword evidence="3" id="KW-1185">Reference proteome</keyword>
<feature type="domain" description="Integron-associated effector binding protein" evidence="1">
    <location>
        <begin position="4"/>
        <end position="158"/>
    </location>
</feature>
<organism evidence="2 3">
    <name type="scientific">Cohnella pontilimi</name>
    <dbReference type="NCBI Taxonomy" id="2564100"/>
    <lineage>
        <taxon>Bacteria</taxon>
        <taxon>Bacillati</taxon>
        <taxon>Bacillota</taxon>
        <taxon>Bacilli</taxon>
        <taxon>Bacillales</taxon>
        <taxon>Paenibacillaceae</taxon>
        <taxon>Cohnella</taxon>
    </lineage>
</organism>
<dbReference type="EMBL" id="SUPK01000003">
    <property type="protein sequence ID" value="TJY42728.1"/>
    <property type="molecule type" value="Genomic_DNA"/>
</dbReference>
<dbReference type="OrthoDB" id="2636499at2"/>
<dbReference type="Gene3D" id="3.20.80.10">
    <property type="entry name" value="Regulatory factor, effector binding domain"/>
    <property type="match status" value="1"/>
</dbReference>